<name>A0ABQ7HV71_9MICR</name>
<dbReference type="Proteomes" id="UP001516464">
    <property type="component" value="Unassembled WGS sequence"/>
</dbReference>
<comment type="caution">
    <text evidence="2">The sequence shown here is derived from an EMBL/GenBank/DDBJ whole genome shotgun (WGS) entry which is preliminary data.</text>
</comment>
<sequence>MANRKRSLLRSMGSRSLRSGSRSRSGAIDDVSPPFRSFVPEISHQDKFYAFIVNNVEGGNIDDNNNRSIRDITDPLTYHKLIPQSTLPRFDERQKLTIVTLYSLRIRMGSIGGQPRVFQIYFTFRAIINQAQDQNVWVEYVLNYDSVYKGYCFYTNNPQLFIHMIETHESYEESQALSNMMTDDGIVFITDEKFPFNTDWIQMNQHLMNSYAICNLFCLLFIE</sequence>
<evidence type="ECO:0000313" key="3">
    <source>
        <dbReference type="Proteomes" id="UP001516464"/>
    </source>
</evidence>
<feature type="compositionally biased region" description="Low complexity" evidence="1">
    <location>
        <begin position="9"/>
        <end position="26"/>
    </location>
</feature>
<proteinExistence type="predicted"/>
<organism evidence="2 3">
    <name type="scientific">Astathelohania contejeani</name>
    <dbReference type="NCBI Taxonomy" id="164912"/>
    <lineage>
        <taxon>Eukaryota</taxon>
        <taxon>Fungi</taxon>
        <taxon>Fungi incertae sedis</taxon>
        <taxon>Microsporidia</taxon>
        <taxon>Astathelohaniidae</taxon>
        <taxon>Astathelohania</taxon>
    </lineage>
</organism>
<keyword evidence="3" id="KW-1185">Reference proteome</keyword>
<evidence type="ECO:0000313" key="2">
    <source>
        <dbReference type="EMBL" id="KAF7674883.1"/>
    </source>
</evidence>
<gene>
    <name evidence="2" type="ORF">TCON_2725</name>
</gene>
<reference evidence="2 3" key="1">
    <citation type="submission" date="2019-01" db="EMBL/GenBank/DDBJ databases">
        <title>Genomes sequencing and comparative genomics of infectious freshwater microsporidia, Cucumispora dikerogammari and Thelohania contejeani.</title>
        <authorList>
            <person name="Cormier A."/>
            <person name="Giraud I."/>
            <person name="Wattier R."/>
            <person name="Teixeira M."/>
            <person name="Grandjean F."/>
            <person name="Rigaud T."/>
            <person name="Cordaux R."/>
        </authorList>
    </citation>
    <scope>NUCLEOTIDE SEQUENCE [LARGE SCALE GENOMIC DNA]</scope>
    <source>
        <strain evidence="2">T1</strain>
        <tissue evidence="2">Spores</tissue>
    </source>
</reference>
<protein>
    <submittedName>
        <fullName evidence="2">Uncharacterized protein</fullName>
    </submittedName>
</protein>
<accession>A0ABQ7HV71</accession>
<dbReference type="EMBL" id="SBIQ01000581">
    <property type="protein sequence ID" value="KAF7674883.1"/>
    <property type="molecule type" value="Genomic_DNA"/>
</dbReference>
<feature type="region of interest" description="Disordered" evidence="1">
    <location>
        <begin position="1"/>
        <end position="28"/>
    </location>
</feature>
<evidence type="ECO:0000256" key="1">
    <source>
        <dbReference type="SAM" id="MobiDB-lite"/>
    </source>
</evidence>